<evidence type="ECO:0000313" key="7">
    <source>
        <dbReference type="Proteomes" id="UP000279994"/>
    </source>
</evidence>
<dbReference type="Proteomes" id="UP000279994">
    <property type="component" value="Unassembled WGS sequence"/>
</dbReference>
<evidence type="ECO:0000313" key="6">
    <source>
        <dbReference type="EMBL" id="RNM13642.1"/>
    </source>
</evidence>
<dbReference type="RefSeq" id="WP_123223049.1">
    <property type="nucleotide sequence ID" value="NZ_RJSF01000040.1"/>
</dbReference>
<evidence type="ECO:0000256" key="2">
    <source>
        <dbReference type="ARBA" id="ARBA00023125"/>
    </source>
</evidence>
<organism evidence="6 7">
    <name type="scientific">Nocardioides pocheonensis</name>
    <dbReference type="NCBI Taxonomy" id="661485"/>
    <lineage>
        <taxon>Bacteria</taxon>
        <taxon>Bacillati</taxon>
        <taxon>Actinomycetota</taxon>
        <taxon>Actinomycetes</taxon>
        <taxon>Propionibacteriales</taxon>
        <taxon>Nocardioidaceae</taxon>
        <taxon>Nocardioides</taxon>
    </lineage>
</organism>
<dbReference type="GO" id="GO:0003700">
    <property type="term" value="F:DNA-binding transcription factor activity"/>
    <property type="evidence" value="ECO:0007669"/>
    <property type="project" value="TreeGrafter"/>
</dbReference>
<dbReference type="Pfam" id="PF13305">
    <property type="entry name" value="TetR_C_33"/>
    <property type="match status" value="1"/>
</dbReference>
<dbReference type="InterPro" id="IPR050109">
    <property type="entry name" value="HTH-type_TetR-like_transc_reg"/>
</dbReference>
<evidence type="ECO:0000259" key="5">
    <source>
        <dbReference type="PROSITE" id="PS50977"/>
    </source>
</evidence>
<keyword evidence="1" id="KW-0805">Transcription regulation</keyword>
<dbReference type="InterPro" id="IPR036271">
    <property type="entry name" value="Tet_transcr_reg_TetR-rel_C_sf"/>
</dbReference>
<evidence type="ECO:0000256" key="4">
    <source>
        <dbReference type="PROSITE-ProRule" id="PRU00335"/>
    </source>
</evidence>
<sequence>METPSAPRTARDFARIELTRAILTRARAQLADVGPGELSVRQIARELGMASSAVYRYFPSRDHLITALLVECYDESGDAVEAAEAGVPRQQLRKRWTAMAHALRDWALDHRHEYALLYGSPVPGYAAPEDTVMPAMRTPQVFLALIADAEKQGAPLGAPTMPVPRKERAALAPIAESVGRPISDERLVRAMMAWPLLIGQLTLELFGHLHKGVLDYDVHFTHLVDRVAGDLGLT</sequence>
<dbReference type="OrthoDB" id="3210322at2"/>
<dbReference type="PROSITE" id="PS50977">
    <property type="entry name" value="HTH_TETR_2"/>
    <property type="match status" value="1"/>
</dbReference>
<dbReference type="PANTHER" id="PTHR30055:SF234">
    <property type="entry name" value="HTH-TYPE TRANSCRIPTIONAL REGULATOR BETI"/>
    <property type="match status" value="1"/>
</dbReference>
<feature type="DNA-binding region" description="H-T-H motif" evidence="4">
    <location>
        <begin position="39"/>
        <end position="58"/>
    </location>
</feature>
<dbReference type="InterPro" id="IPR009057">
    <property type="entry name" value="Homeodomain-like_sf"/>
</dbReference>
<dbReference type="Pfam" id="PF00440">
    <property type="entry name" value="TetR_N"/>
    <property type="match status" value="1"/>
</dbReference>
<dbReference type="AlphaFoldDB" id="A0A3N0GNC1"/>
<dbReference type="InterPro" id="IPR025996">
    <property type="entry name" value="MT1864/Rv1816-like_C"/>
</dbReference>
<dbReference type="EMBL" id="RJSF01000040">
    <property type="protein sequence ID" value="RNM13642.1"/>
    <property type="molecule type" value="Genomic_DNA"/>
</dbReference>
<dbReference type="PANTHER" id="PTHR30055">
    <property type="entry name" value="HTH-TYPE TRANSCRIPTIONAL REGULATOR RUTR"/>
    <property type="match status" value="1"/>
</dbReference>
<dbReference type="GO" id="GO:0000976">
    <property type="term" value="F:transcription cis-regulatory region binding"/>
    <property type="evidence" value="ECO:0007669"/>
    <property type="project" value="TreeGrafter"/>
</dbReference>
<protein>
    <submittedName>
        <fullName evidence="6">TetR/AcrR family transcriptional regulator</fullName>
    </submittedName>
</protein>
<proteinExistence type="predicted"/>
<name>A0A3N0GNC1_9ACTN</name>
<reference evidence="6 7" key="1">
    <citation type="submission" date="2018-11" db="EMBL/GenBank/DDBJ databases">
        <authorList>
            <person name="Li F."/>
        </authorList>
    </citation>
    <scope>NUCLEOTIDE SEQUENCE [LARGE SCALE GENOMIC DNA]</scope>
    <source>
        <strain evidence="6 7">Gsoil 818</strain>
    </source>
</reference>
<keyword evidence="7" id="KW-1185">Reference proteome</keyword>
<feature type="domain" description="HTH tetR-type" evidence="5">
    <location>
        <begin position="16"/>
        <end position="76"/>
    </location>
</feature>
<evidence type="ECO:0000256" key="3">
    <source>
        <dbReference type="ARBA" id="ARBA00023163"/>
    </source>
</evidence>
<accession>A0A3N0GNC1</accession>
<evidence type="ECO:0000256" key="1">
    <source>
        <dbReference type="ARBA" id="ARBA00023015"/>
    </source>
</evidence>
<keyword evidence="2 4" id="KW-0238">DNA-binding</keyword>
<keyword evidence="3" id="KW-0804">Transcription</keyword>
<dbReference type="InterPro" id="IPR001647">
    <property type="entry name" value="HTH_TetR"/>
</dbReference>
<dbReference type="SUPFAM" id="SSF46689">
    <property type="entry name" value="Homeodomain-like"/>
    <property type="match status" value="1"/>
</dbReference>
<dbReference type="SUPFAM" id="SSF48498">
    <property type="entry name" value="Tetracyclin repressor-like, C-terminal domain"/>
    <property type="match status" value="1"/>
</dbReference>
<gene>
    <name evidence="6" type="ORF">EFL26_11630</name>
</gene>
<dbReference type="Gene3D" id="1.10.357.10">
    <property type="entry name" value="Tetracycline Repressor, domain 2"/>
    <property type="match status" value="1"/>
</dbReference>
<comment type="caution">
    <text evidence="6">The sequence shown here is derived from an EMBL/GenBank/DDBJ whole genome shotgun (WGS) entry which is preliminary data.</text>
</comment>